<comment type="catalytic activity">
    <reaction evidence="5">
        <text>L,L-cystathionine + H2O = L-homocysteine + pyruvate + NH4(+)</text>
        <dbReference type="Rhea" id="RHEA:13965"/>
        <dbReference type="ChEBI" id="CHEBI:15361"/>
        <dbReference type="ChEBI" id="CHEBI:15377"/>
        <dbReference type="ChEBI" id="CHEBI:28938"/>
        <dbReference type="ChEBI" id="CHEBI:58161"/>
        <dbReference type="ChEBI" id="CHEBI:58199"/>
    </reaction>
</comment>
<dbReference type="PIRSF" id="PIRSF001434">
    <property type="entry name" value="CGS"/>
    <property type="match status" value="1"/>
</dbReference>
<comment type="cofactor">
    <cofactor evidence="1 7">
        <name>pyridoxal 5'-phosphate</name>
        <dbReference type="ChEBI" id="CHEBI:597326"/>
    </cofactor>
</comment>
<feature type="modified residue" description="N6-(pyridoxal phosphate)lysine" evidence="6">
    <location>
        <position position="242"/>
    </location>
</feature>
<dbReference type="PANTHER" id="PTHR43500:SF1">
    <property type="entry name" value="CYSTATHIONINE BETA-LYASE-RELATED"/>
    <property type="match status" value="1"/>
</dbReference>
<dbReference type="GO" id="GO:0047804">
    <property type="term" value="F:cysteine-S-conjugate beta-lyase activity"/>
    <property type="evidence" value="ECO:0007669"/>
    <property type="project" value="InterPro"/>
</dbReference>
<keyword evidence="3 6" id="KW-0663">Pyridoxal phosphate</keyword>
<comment type="similarity">
    <text evidence="2 7">Belongs to the trans-sulfuration enzymes family.</text>
</comment>
<dbReference type="EMBL" id="JABEQH010000013">
    <property type="protein sequence ID" value="MBB2176343.1"/>
    <property type="molecule type" value="Genomic_DNA"/>
</dbReference>
<dbReference type="InterPro" id="IPR015421">
    <property type="entry name" value="PyrdxlP-dep_Trfase_major"/>
</dbReference>
<evidence type="ECO:0000256" key="5">
    <source>
        <dbReference type="ARBA" id="ARBA00047517"/>
    </source>
</evidence>
<dbReference type="InterPro" id="IPR000277">
    <property type="entry name" value="Cys/Met-Metab_PyrdxlP-dep_enz"/>
</dbReference>
<organism evidence="8 9">
    <name type="scientific">Gluconacetobacter johannae</name>
    <dbReference type="NCBI Taxonomy" id="112140"/>
    <lineage>
        <taxon>Bacteria</taxon>
        <taxon>Pseudomonadati</taxon>
        <taxon>Pseudomonadota</taxon>
        <taxon>Alphaproteobacteria</taxon>
        <taxon>Acetobacterales</taxon>
        <taxon>Acetobacteraceae</taxon>
        <taxon>Gluconacetobacter</taxon>
    </lineage>
</organism>
<evidence type="ECO:0000256" key="6">
    <source>
        <dbReference type="PIRSR" id="PIRSR001434-2"/>
    </source>
</evidence>
<accession>A0A7W4J7X1</accession>
<dbReference type="InterPro" id="IPR006233">
    <property type="entry name" value="Cys_b_lyase_bac"/>
</dbReference>
<evidence type="ECO:0000256" key="3">
    <source>
        <dbReference type="ARBA" id="ARBA00022898"/>
    </source>
</evidence>
<dbReference type="PANTHER" id="PTHR43500">
    <property type="entry name" value="CYSTATHIONINE BETA-LYASE-RELATED"/>
    <property type="match status" value="1"/>
</dbReference>
<name>A0A7W4J7X1_9PROT</name>
<evidence type="ECO:0000256" key="2">
    <source>
        <dbReference type="ARBA" id="ARBA00009077"/>
    </source>
</evidence>
<dbReference type="FunFam" id="3.40.640.10:FF:000046">
    <property type="entry name" value="Cystathionine gamma-lyase"/>
    <property type="match status" value="1"/>
</dbReference>
<gene>
    <name evidence="8" type="primary">metC</name>
    <name evidence="8" type="ORF">HLH21_10435</name>
</gene>
<dbReference type="EC" id="4.4.1.8" evidence="8"/>
<dbReference type="Pfam" id="PF01053">
    <property type="entry name" value="Cys_Met_Meta_PP"/>
    <property type="match status" value="1"/>
</dbReference>
<dbReference type="GO" id="GO:0030170">
    <property type="term" value="F:pyridoxal phosphate binding"/>
    <property type="evidence" value="ECO:0007669"/>
    <property type="project" value="InterPro"/>
</dbReference>
<dbReference type="InterPro" id="IPR015422">
    <property type="entry name" value="PyrdxlP-dep_Trfase_small"/>
</dbReference>
<evidence type="ECO:0000313" key="9">
    <source>
        <dbReference type="Proteomes" id="UP000561066"/>
    </source>
</evidence>
<protein>
    <submittedName>
        <fullName evidence="8">Cystathionine beta-lyase</fullName>
        <ecNumber evidence="8">4.4.1.8</ecNumber>
    </submittedName>
</protein>
<evidence type="ECO:0000256" key="7">
    <source>
        <dbReference type="RuleBase" id="RU362118"/>
    </source>
</evidence>
<dbReference type="Proteomes" id="UP000561066">
    <property type="component" value="Unassembled WGS sequence"/>
</dbReference>
<keyword evidence="4 8" id="KW-0456">Lyase</keyword>
<sequence length="432" mass="46833">MGLDARRADRDRAGAEGNGVTFDRESLHRQVSRGWREMATLLVQMARDQPTDRAGVLVNPAVTRGSTVLFPTVDAMQRNGQRRYDHELIYGAMGTPIQHQLETAIAAIEGARHTQIVSSGLAACTTPLLAFLGKNGHCLIPDSVYGPTRRFANTVLRRFGVETTYYPPTIDASGLHAAMRPNTQIVFTESPGSHTFEVQDIRMIADVAHEHGARVMLDNTWGIGVFQPFRHGVDISIQALTKYPSGHSDTIVGAVSVADEQDWHVLRDTCIQIGQVAGPDDCWLTLRGLRTMGARLEKQSCAAIDVALWLAQRPEVSRVLHPALPSCPGHALWERDFTGASALFGVVFKPEYGVANMTAMIDSLTMFGLGASWGGYESLVLPTTHGITRSCPAPADDGPACRLHIGLENPNDLIADLAAGLDVLAGRTMPQD</sequence>
<dbReference type="GO" id="GO:0019450">
    <property type="term" value="P:L-cysteine catabolic process to pyruvate"/>
    <property type="evidence" value="ECO:0007669"/>
    <property type="project" value="TreeGrafter"/>
</dbReference>
<proteinExistence type="inferred from homology"/>
<dbReference type="SUPFAM" id="SSF53383">
    <property type="entry name" value="PLP-dependent transferases"/>
    <property type="match status" value="1"/>
</dbReference>
<evidence type="ECO:0000256" key="1">
    <source>
        <dbReference type="ARBA" id="ARBA00001933"/>
    </source>
</evidence>
<dbReference type="InterPro" id="IPR015424">
    <property type="entry name" value="PyrdxlP-dep_Trfase"/>
</dbReference>
<comment type="caution">
    <text evidence="8">The sequence shown here is derived from an EMBL/GenBank/DDBJ whole genome shotgun (WGS) entry which is preliminary data.</text>
</comment>
<evidence type="ECO:0000256" key="4">
    <source>
        <dbReference type="ARBA" id="ARBA00023239"/>
    </source>
</evidence>
<dbReference type="AlphaFoldDB" id="A0A7W4J7X1"/>
<reference evidence="8 9" key="1">
    <citation type="submission" date="2020-04" db="EMBL/GenBank/DDBJ databases">
        <title>Description of novel Gluconacetobacter.</title>
        <authorList>
            <person name="Sombolestani A."/>
        </authorList>
    </citation>
    <scope>NUCLEOTIDE SEQUENCE [LARGE SCALE GENOMIC DNA]</scope>
    <source>
        <strain evidence="8 9">LMG 21312</strain>
    </source>
</reference>
<dbReference type="Gene3D" id="3.90.1150.10">
    <property type="entry name" value="Aspartate Aminotransferase, domain 1"/>
    <property type="match status" value="1"/>
</dbReference>
<keyword evidence="9" id="KW-1185">Reference proteome</keyword>
<dbReference type="GO" id="GO:0019346">
    <property type="term" value="P:transsulfuration"/>
    <property type="evidence" value="ECO:0007669"/>
    <property type="project" value="InterPro"/>
</dbReference>
<evidence type="ECO:0000313" key="8">
    <source>
        <dbReference type="EMBL" id="MBB2176343.1"/>
    </source>
</evidence>
<dbReference type="NCBIfam" id="TIGR01324">
    <property type="entry name" value="cysta_beta_ly_B"/>
    <property type="match status" value="1"/>
</dbReference>
<dbReference type="Gene3D" id="3.40.640.10">
    <property type="entry name" value="Type I PLP-dependent aspartate aminotransferase-like (Major domain)"/>
    <property type="match status" value="1"/>
</dbReference>